<reference evidence="1 2" key="1">
    <citation type="submission" date="2015-03" db="EMBL/GenBank/DDBJ databases">
        <authorList>
            <person name="Krishnan R."/>
            <person name="Midha S."/>
            <person name="Patil P.B."/>
            <person name="Rameshkumar N."/>
        </authorList>
    </citation>
    <scope>NUCLEOTIDE SEQUENCE [LARGE SCALE GENOMIC DNA]</scope>
    <source>
        <strain evidence="1 2">L1E11</strain>
    </source>
</reference>
<organism evidence="1 2">
    <name type="scientific">Pokkaliibacter plantistimulans</name>
    <dbReference type="NCBI Taxonomy" id="1635171"/>
    <lineage>
        <taxon>Bacteria</taxon>
        <taxon>Pseudomonadati</taxon>
        <taxon>Pseudomonadota</taxon>
        <taxon>Gammaproteobacteria</taxon>
        <taxon>Oceanospirillales</taxon>
        <taxon>Balneatrichaceae</taxon>
        <taxon>Pokkaliibacter</taxon>
    </lineage>
</organism>
<keyword evidence="2" id="KW-1185">Reference proteome</keyword>
<accession>A0ABX5LSG9</accession>
<evidence type="ECO:0000313" key="1">
    <source>
        <dbReference type="EMBL" id="PXF29584.1"/>
    </source>
</evidence>
<evidence type="ECO:0000313" key="2">
    <source>
        <dbReference type="Proteomes" id="UP000248090"/>
    </source>
</evidence>
<name>A0ABX5LSG9_9GAMM</name>
<proteinExistence type="predicted"/>
<gene>
    <name evidence="1" type="ORF">WH50_19865</name>
</gene>
<sequence length="101" mass="11256">MQADLFEQVNILLRYFAQLFGVLGVGGNGRQYRLEVLQQRVVLFHRGLLSRYRYLSRGRCTGSLRTGSGSGMKCIVASESQAVNVRSEGSLVLFNRIESVA</sequence>
<comment type="caution">
    <text evidence="1">The sequence shown here is derived from an EMBL/GenBank/DDBJ whole genome shotgun (WGS) entry which is preliminary data.</text>
</comment>
<dbReference type="Proteomes" id="UP000248090">
    <property type="component" value="Unassembled WGS sequence"/>
</dbReference>
<protein>
    <submittedName>
        <fullName evidence="1">Uncharacterized protein</fullName>
    </submittedName>
</protein>
<dbReference type="EMBL" id="LAPT01000106">
    <property type="protein sequence ID" value="PXF29584.1"/>
    <property type="molecule type" value="Genomic_DNA"/>
</dbReference>